<name>A0A2P2N4Y8_RHIMU</name>
<dbReference type="EMBL" id="GGEC01057088">
    <property type="protein sequence ID" value="MBX37572.1"/>
    <property type="molecule type" value="Transcribed_RNA"/>
</dbReference>
<proteinExistence type="predicted"/>
<dbReference type="AlphaFoldDB" id="A0A2P2N4Y8"/>
<organism evidence="1">
    <name type="scientific">Rhizophora mucronata</name>
    <name type="common">Asiatic mangrove</name>
    <dbReference type="NCBI Taxonomy" id="61149"/>
    <lineage>
        <taxon>Eukaryota</taxon>
        <taxon>Viridiplantae</taxon>
        <taxon>Streptophyta</taxon>
        <taxon>Embryophyta</taxon>
        <taxon>Tracheophyta</taxon>
        <taxon>Spermatophyta</taxon>
        <taxon>Magnoliopsida</taxon>
        <taxon>eudicotyledons</taxon>
        <taxon>Gunneridae</taxon>
        <taxon>Pentapetalae</taxon>
        <taxon>rosids</taxon>
        <taxon>fabids</taxon>
        <taxon>Malpighiales</taxon>
        <taxon>Rhizophoraceae</taxon>
        <taxon>Rhizophora</taxon>
    </lineage>
</organism>
<sequence>MNRTPWNTAVLKRVTLKMIQVL</sequence>
<evidence type="ECO:0000313" key="1">
    <source>
        <dbReference type="EMBL" id="MBX37572.1"/>
    </source>
</evidence>
<reference evidence="1" key="1">
    <citation type="submission" date="2018-02" db="EMBL/GenBank/DDBJ databases">
        <title>Rhizophora mucronata_Transcriptome.</title>
        <authorList>
            <person name="Meera S.P."/>
            <person name="Sreeshan A."/>
            <person name="Augustine A."/>
        </authorList>
    </citation>
    <scope>NUCLEOTIDE SEQUENCE</scope>
    <source>
        <tissue evidence="1">Leaf</tissue>
    </source>
</reference>
<accession>A0A2P2N4Y8</accession>
<protein>
    <submittedName>
        <fullName evidence="1">Uncharacterized protein</fullName>
    </submittedName>
</protein>